<dbReference type="PANTHER" id="PTHR47592">
    <property type="entry name" value="PBF68 PROTEIN"/>
    <property type="match status" value="1"/>
</dbReference>
<dbReference type="EMBL" id="CM017705">
    <property type="protein sequence ID" value="TYG70959.1"/>
    <property type="molecule type" value="Genomic_DNA"/>
</dbReference>
<organism evidence="2 3">
    <name type="scientific">Gossypium darwinii</name>
    <name type="common">Darwin's cotton</name>
    <name type="synonym">Gossypium barbadense var. darwinii</name>
    <dbReference type="NCBI Taxonomy" id="34276"/>
    <lineage>
        <taxon>Eukaryota</taxon>
        <taxon>Viridiplantae</taxon>
        <taxon>Streptophyta</taxon>
        <taxon>Embryophyta</taxon>
        <taxon>Tracheophyta</taxon>
        <taxon>Spermatophyta</taxon>
        <taxon>Magnoliopsida</taxon>
        <taxon>eudicotyledons</taxon>
        <taxon>Gunneridae</taxon>
        <taxon>Pentapetalae</taxon>
        <taxon>rosids</taxon>
        <taxon>malvids</taxon>
        <taxon>Malvales</taxon>
        <taxon>Malvaceae</taxon>
        <taxon>Malvoideae</taxon>
        <taxon>Gossypium</taxon>
    </lineage>
</organism>
<evidence type="ECO:0000313" key="2">
    <source>
        <dbReference type="EMBL" id="TYG70959.1"/>
    </source>
</evidence>
<gene>
    <name evidence="2" type="ORF">ES288_D05G356500v1</name>
</gene>
<sequence>MSLIINNYISDLSKLKPLVHLIEDLYEMIAAVVSKINLVENDIEWIVDTCASKHLCANREMFTKFENVVEGEQVYMGNSSNPEVLGKGKILLKFTSGKIIALNNVLYVPVLRGNLISCGLLNKTDIKLVFEYEKLVLSHNGNYIGKGFLSGRLFVIDIVSNVSTSAYTIESLMVKR</sequence>
<reference evidence="2 3" key="1">
    <citation type="submission" date="2019-06" db="EMBL/GenBank/DDBJ databases">
        <title>WGS assembly of Gossypium darwinii.</title>
        <authorList>
            <person name="Chen Z.J."/>
            <person name="Sreedasyam A."/>
            <person name="Ando A."/>
            <person name="Song Q."/>
            <person name="De L."/>
            <person name="Hulse-Kemp A."/>
            <person name="Ding M."/>
            <person name="Ye W."/>
            <person name="Kirkbride R."/>
            <person name="Jenkins J."/>
            <person name="Plott C."/>
            <person name="Lovell J."/>
            <person name="Lin Y.-M."/>
            <person name="Vaughn R."/>
            <person name="Liu B."/>
            <person name="Li W."/>
            <person name="Simpson S."/>
            <person name="Scheffler B."/>
            <person name="Saski C."/>
            <person name="Grover C."/>
            <person name="Hu G."/>
            <person name="Conover J."/>
            <person name="Carlson J."/>
            <person name="Shu S."/>
            <person name="Boston L."/>
            <person name="Williams M."/>
            <person name="Peterson D."/>
            <person name="Mcgee K."/>
            <person name="Jones D."/>
            <person name="Wendel J."/>
            <person name="Stelly D."/>
            <person name="Grimwood J."/>
            <person name="Schmutz J."/>
        </authorList>
    </citation>
    <scope>NUCLEOTIDE SEQUENCE [LARGE SCALE GENOMIC DNA]</scope>
    <source>
        <strain evidence="2">1808015.09</strain>
    </source>
</reference>
<keyword evidence="3" id="KW-1185">Reference proteome</keyword>
<evidence type="ECO:0000259" key="1">
    <source>
        <dbReference type="Pfam" id="PF22936"/>
    </source>
</evidence>
<dbReference type="AlphaFoldDB" id="A0A5D2CNB9"/>
<evidence type="ECO:0000313" key="3">
    <source>
        <dbReference type="Proteomes" id="UP000323506"/>
    </source>
</evidence>
<feature type="domain" description="Retrovirus-related Pol polyprotein from transposon TNT 1-94-like beta-barrel" evidence="1">
    <location>
        <begin position="45"/>
        <end position="124"/>
    </location>
</feature>
<dbReference type="Proteomes" id="UP000323506">
    <property type="component" value="Chromosome D05"/>
</dbReference>
<name>A0A5D2CNB9_GOSDA</name>
<accession>A0A5D2CNB9</accession>
<dbReference type="Pfam" id="PF22936">
    <property type="entry name" value="Pol_BBD"/>
    <property type="match status" value="1"/>
</dbReference>
<dbReference type="PANTHER" id="PTHR47592:SF30">
    <property type="entry name" value="CCHC-TYPE DOMAIN-CONTAINING PROTEIN"/>
    <property type="match status" value="1"/>
</dbReference>
<protein>
    <recommendedName>
        <fullName evidence="1">Retrovirus-related Pol polyprotein from transposon TNT 1-94-like beta-barrel domain-containing protein</fullName>
    </recommendedName>
</protein>
<dbReference type="InterPro" id="IPR054722">
    <property type="entry name" value="PolX-like_BBD"/>
</dbReference>
<proteinExistence type="predicted"/>